<organism evidence="1 2">
    <name type="scientific">Fictibacillus barbaricus</name>
    <dbReference type="NCBI Taxonomy" id="182136"/>
    <lineage>
        <taxon>Bacteria</taxon>
        <taxon>Bacillati</taxon>
        <taxon>Bacillota</taxon>
        <taxon>Bacilli</taxon>
        <taxon>Bacillales</taxon>
        <taxon>Fictibacillaceae</taxon>
        <taxon>Fictibacillus</taxon>
    </lineage>
</organism>
<comment type="caution">
    <text evidence="1">The sequence shown here is derived from an EMBL/GenBank/DDBJ whole genome shotgun (WGS) entry which is preliminary data.</text>
</comment>
<dbReference type="Proteomes" id="UP001319060">
    <property type="component" value="Unassembled WGS sequence"/>
</dbReference>
<name>A0ABS2ZEX4_9BACL</name>
<gene>
    <name evidence="1" type="ORF">JYA64_08190</name>
</gene>
<evidence type="ECO:0000313" key="1">
    <source>
        <dbReference type="EMBL" id="MBN3545270.1"/>
    </source>
</evidence>
<dbReference type="RefSeq" id="WP_188403108.1">
    <property type="nucleotide sequence ID" value="NZ_BMCE01000002.1"/>
</dbReference>
<protein>
    <submittedName>
        <fullName evidence="1">Uncharacterized protein</fullName>
    </submittedName>
</protein>
<sequence>MKLPVHNQPFIKADPFVLEKTEVISAVKDYLKREGYETEILEDIYGVNLAAENEYHTLLIAAQGNTSELQLLSHKYPATQNETNFDKLIVDLLKHHEKNPAKTLVLASPDTPLFRDKAENIKQALDDLGIVRFWVKENGSIEWE</sequence>
<dbReference type="EMBL" id="JAFHKS010000042">
    <property type="protein sequence ID" value="MBN3545270.1"/>
    <property type="molecule type" value="Genomic_DNA"/>
</dbReference>
<accession>A0ABS2ZEX4</accession>
<reference evidence="1 2" key="1">
    <citation type="submission" date="2021-01" db="EMBL/GenBank/DDBJ databases">
        <title>Genome Sequencing of Type Strains.</title>
        <authorList>
            <person name="Lemaire J.F."/>
            <person name="Inderbitzin P."/>
            <person name="Collins S.B."/>
            <person name="Wespe N."/>
            <person name="Knight-Connoni V."/>
        </authorList>
    </citation>
    <scope>NUCLEOTIDE SEQUENCE [LARGE SCALE GENOMIC DNA]</scope>
    <source>
        <strain evidence="1 2">DSM 14730</strain>
    </source>
</reference>
<evidence type="ECO:0000313" key="2">
    <source>
        <dbReference type="Proteomes" id="UP001319060"/>
    </source>
</evidence>
<proteinExistence type="predicted"/>
<keyword evidence="2" id="KW-1185">Reference proteome</keyword>